<evidence type="ECO:0000256" key="6">
    <source>
        <dbReference type="RuleBase" id="RU000716"/>
    </source>
</evidence>
<comment type="similarity">
    <text evidence="1 6">Belongs to the sigma-70 factor family. ECF subfamily.</text>
</comment>
<dbReference type="CDD" id="cd06171">
    <property type="entry name" value="Sigma70_r4"/>
    <property type="match status" value="1"/>
</dbReference>
<dbReference type="SUPFAM" id="SSF88946">
    <property type="entry name" value="Sigma2 domain of RNA polymerase sigma factors"/>
    <property type="match status" value="1"/>
</dbReference>
<proteinExistence type="inferred from homology"/>
<dbReference type="PANTHER" id="PTHR43133">
    <property type="entry name" value="RNA POLYMERASE ECF-TYPE SIGMA FACTO"/>
    <property type="match status" value="1"/>
</dbReference>
<dbReference type="InterPro" id="IPR014284">
    <property type="entry name" value="RNA_pol_sigma-70_dom"/>
</dbReference>
<dbReference type="EMBL" id="MAGO01000017">
    <property type="protein sequence ID" value="OCC14191.1"/>
    <property type="molecule type" value="Genomic_DNA"/>
</dbReference>
<evidence type="ECO:0000313" key="9">
    <source>
        <dbReference type="EMBL" id="OCC14191.1"/>
    </source>
</evidence>
<evidence type="ECO:0000256" key="2">
    <source>
        <dbReference type="ARBA" id="ARBA00023015"/>
    </source>
</evidence>
<dbReference type="SUPFAM" id="SSF88659">
    <property type="entry name" value="Sigma3 and sigma4 domains of RNA polymerase sigma factors"/>
    <property type="match status" value="1"/>
</dbReference>
<keyword evidence="4 6" id="KW-0238">DNA-binding</keyword>
<keyword evidence="2 6" id="KW-0805">Transcription regulation</keyword>
<reference evidence="9 10" key="1">
    <citation type="submission" date="2016-06" db="EMBL/GenBank/DDBJ databases">
        <title>Respiratory ammonification of nitrate coupled to the oxidation of elemental sulfur in deep-sea autotrophic thermophilic bacteria.</title>
        <authorList>
            <person name="Slobodkina G.B."/>
            <person name="Mardanov A.V."/>
            <person name="Ravin N.V."/>
            <person name="Frolova A.A."/>
            <person name="Viryasiv M.B."/>
            <person name="Chernyh N.A."/>
            <person name="Bonch-Osmolovskaya E.A."/>
            <person name="Slobodkin A.I."/>
        </authorList>
    </citation>
    <scope>NUCLEOTIDE SEQUENCE [LARGE SCALE GENOMIC DNA]</scope>
    <source>
        <strain evidence="9 10">S69</strain>
    </source>
</reference>
<evidence type="ECO:0000313" key="10">
    <source>
        <dbReference type="Proteomes" id="UP000093080"/>
    </source>
</evidence>
<dbReference type="Pfam" id="PF08281">
    <property type="entry name" value="Sigma70_r4_2"/>
    <property type="match status" value="1"/>
</dbReference>
<dbReference type="STRING" id="1156395.DBT_2396"/>
<gene>
    <name evidence="9" type="ORF">DBT_2396</name>
</gene>
<dbReference type="PROSITE" id="PS01063">
    <property type="entry name" value="SIGMA70_ECF"/>
    <property type="match status" value="1"/>
</dbReference>
<comment type="caution">
    <text evidence="9">The sequence shown here is derived from an EMBL/GenBank/DDBJ whole genome shotgun (WGS) entry which is preliminary data.</text>
</comment>
<dbReference type="InterPro" id="IPR000838">
    <property type="entry name" value="RNA_pol_sigma70_ECF_CS"/>
</dbReference>
<protein>
    <recommendedName>
        <fullName evidence="6">RNA polymerase sigma factor</fullName>
    </recommendedName>
</protein>
<dbReference type="InterPro" id="IPR036388">
    <property type="entry name" value="WH-like_DNA-bd_sf"/>
</dbReference>
<dbReference type="InterPro" id="IPR013325">
    <property type="entry name" value="RNA_pol_sigma_r2"/>
</dbReference>
<evidence type="ECO:0000259" key="7">
    <source>
        <dbReference type="Pfam" id="PF04542"/>
    </source>
</evidence>
<dbReference type="GO" id="GO:0003677">
    <property type="term" value="F:DNA binding"/>
    <property type="evidence" value="ECO:0007669"/>
    <property type="project" value="UniProtKB-KW"/>
</dbReference>
<dbReference type="InterPro" id="IPR007627">
    <property type="entry name" value="RNA_pol_sigma70_r2"/>
</dbReference>
<accession>A0A1B9F356</accession>
<dbReference type="Gene3D" id="1.10.10.10">
    <property type="entry name" value="Winged helix-like DNA-binding domain superfamily/Winged helix DNA-binding domain"/>
    <property type="match status" value="1"/>
</dbReference>
<dbReference type="InterPro" id="IPR039425">
    <property type="entry name" value="RNA_pol_sigma-70-like"/>
</dbReference>
<dbReference type="GO" id="GO:0016987">
    <property type="term" value="F:sigma factor activity"/>
    <property type="evidence" value="ECO:0007669"/>
    <property type="project" value="UniProtKB-KW"/>
</dbReference>
<dbReference type="PANTHER" id="PTHR43133:SF51">
    <property type="entry name" value="RNA POLYMERASE SIGMA FACTOR"/>
    <property type="match status" value="1"/>
</dbReference>
<dbReference type="Gene3D" id="1.10.1740.10">
    <property type="match status" value="1"/>
</dbReference>
<dbReference type="Proteomes" id="UP000093080">
    <property type="component" value="Unassembled WGS sequence"/>
</dbReference>
<evidence type="ECO:0000259" key="8">
    <source>
        <dbReference type="Pfam" id="PF08281"/>
    </source>
</evidence>
<feature type="domain" description="RNA polymerase sigma-70 region 2" evidence="7">
    <location>
        <begin position="8"/>
        <end position="48"/>
    </location>
</feature>
<keyword evidence="10" id="KW-1185">Reference proteome</keyword>
<keyword evidence="3 6" id="KW-0731">Sigma factor</keyword>
<sequence length="157" mass="18020">MVDEPSVTEDLTQEVFLRVFRGLGGYRGEASFKTWLTRIAVNLCREYMGSMRERKWASRVQLDGEDDMDFLASDLESNQCDPAREITRVEVRQVIQKALSCLSSDHRITIALLLEDRSYAEIAEITGVPVRTVGSRIHYAKQKLRKILEHYVKGNEP</sequence>
<dbReference type="InterPro" id="IPR013249">
    <property type="entry name" value="RNA_pol_sigma70_r4_t2"/>
</dbReference>
<name>A0A1B9F356_9BACT</name>
<feature type="domain" description="RNA polymerase sigma factor 70 region 4 type 2" evidence="8">
    <location>
        <begin position="93"/>
        <end position="144"/>
    </location>
</feature>
<evidence type="ECO:0000256" key="1">
    <source>
        <dbReference type="ARBA" id="ARBA00010641"/>
    </source>
</evidence>
<evidence type="ECO:0000256" key="5">
    <source>
        <dbReference type="ARBA" id="ARBA00023163"/>
    </source>
</evidence>
<dbReference type="Pfam" id="PF04542">
    <property type="entry name" value="Sigma70_r2"/>
    <property type="match status" value="1"/>
</dbReference>
<dbReference type="NCBIfam" id="TIGR02937">
    <property type="entry name" value="sigma70-ECF"/>
    <property type="match status" value="1"/>
</dbReference>
<dbReference type="GO" id="GO:0006352">
    <property type="term" value="P:DNA-templated transcription initiation"/>
    <property type="evidence" value="ECO:0007669"/>
    <property type="project" value="InterPro"/>
</dbReference>
<dbReference type="AlphaFoldDB" id="A0A1B9F356"/>
<keyword evidence="5 6" id="KW-0804">Transcription</keyword>
<evidence type="ECO:0000256" key="4">
    <source>
        <dbReference type="ARBA" id="ARBA00023125"/>
    </source>
</evidence>
<organism evidence="9 10">
    <name type="scientific">Dissulfuribacter thermophilus</name>
    <dbReference type="NCBI Taxonomy" id="1156395"/>
    <lineage>
        <taxon>Bacteria</taxon>
        <taxon>Pseudomonadati</taxon>
        <taxon>Thermodesulfobacteriota</taxon>
        <taxon>Dissulfuribacteria</taxon>
        <taxon>Dissulfuribacterales</taxon>
        <taxon>Dissulfuribacteraceae</taxon>
        <taxon>Dissulfuribacter</taxon>
    </lineage>
</organism>
<evidence type="ECO:0000256" key="3">
    <source>
        <dbReference type="ARBA" id="ARBA00023082"/>
    </source>
</evidence>
<dbReference type="InterPro" id="IPR013324">
    <property type="entry name" value="RNA_pol_sigma_r3/r4-like"/>
</dbReference>